<proteinExistence type="predicted"/>
<organism evidence="1 2">
    <name type="scientific">Panagrolaimus sp. JU765</name>
    <dbReference type="NCBI Taxonomy" id="591449"/>
    <lineage>
        <taxon>Eukaryota</taxon>
        <taxon>Metazoa</taxon>
        <taxon>Ecdysozoa</taxon>
        <taxon>Nematoda</taxon>
        <taxon>Chromadorea</taxon>
        <taxon>Rhabditida</taxon>
        <taxon>Tylenchina</taxon>
        <taxon>Panagrolaimomorpha</taxon>
        <taxon>Panagrolaimoidea</taxon>
        <taxon>Panagrolaimidae</taxon>
        <taxon>Panagrolaimus</taxon>
    </lineage>
</organism>
<name>A0AC34Q501_9BILA</name>
<protein>
    <submittedName>
        <fullName evidence="2">Uncharacterized protein</fullName>
    </submittedName>
</protein>
<sequence>MTRTGNVNSAGESVVGGVQPTIKKPKKRLVVPLLGKDKVTAVIDKVWYLDVEKAKRVVQRFKGTIDAETERRVLEATRGYNTKQLVNRVHQLEKLVKDAGLDIPADPLDLRSIGKRPKKYKKSKSHHSDYQPLDEDMNHGDMEVDGTAEQQVPVQQAGKKHHFFDEDGNVISTQKGNTESPMETETVGVSTGTEEVVPPAVDKPLHVPYDVDKQMYCLSINGDDPVNNGGSGGSGDEEIKGGKRKNMVLSEDEPDVVVPAKATPAKPTKPTRGGRSLRRK</sequence>
<evidence type="ECO:0000313" key="1">
    <source>
        <dbReference type="Proteomes" id="UP000887576"/>
    </source>
</evidence>
<dbReference type="Proteomes" id="UP000887576">
    <property type="component" value="Unplaced"/>
</dbReference>
<evidence type="ECO:0000313" key="2">
    <source>
        <dbReference type="WBParaSite" id="JU765_v2.g13021.t1"/>
    </source>
</evidence>
<reference evidence="2" key="1">
    <citation type="submission" date="2022-11" db="UniProtKB">
        <authorList>
            <consortium name="WormBaseParasite"/>
        </authorList>
    </citation>
    <scope>IDENTIFICATION</scope>
</reference>
<accession>A0AC34Q501</accession>
<dbReference type="WBParaSite" id="JU765_v2.g13021.t1">
    <property type="protein sequence ID" value="JU765_v2.g13021.t1"/>
    <property type="gene ID" value="JU765_v2.g13021"/>
</dbReference>